<comment type="subcellular location">
    <subcellularLocation>
        <location evidence="1">Cell membrane</location>
        <topology evidence="1">Multi-pass membrane protein</topology>
    </subcellularLocation>
</comment>
<feature type="transmembrane region" description="Helical" evidence="6">
    <location>
        <begin position="265"/>
        <end position="286"/>
    </location>
</feature>
<comment type="caution">
    <text evidence="7">The sequence shown here is derived from an EMBL/GenBank/DDBJ whole genome shotgun (WGS) entry which is preliminary data.</text>
</comment>
<evidence type="ECO:0000256" key="5">
    <source>
        <dbReference type="ARBA" id="ARBA00023136"/>
    </source>
</evidence>
<protein>
    <recommendedName>
        <fullName evidence="9">MATE efflux family protein</fullName>
    </recommendedName>
</protein>
<feature type="transmembrane region" description="Helical" evidence="6">
    <location>
        <begin position="12"/>
        <end position="31"/>
    </location>
</feature>
<keyword evidence="5 6" id="KW-0472">Membrane</keyword>
<feature type="transmembrane region" description="Helical" evidence="6">
    <location>
        <begin position="92"/>
        <end position="118"/>
    </location>
</feature>
<dbReference type="InterPro" id="IPR045070">
    <property type="entry name" value="MATE_MepA-like"/>
</dbReference>
<sequence>MSENNHIGREFIKYTGLNVLGMIGLSCYILADTFFVSKAMGTNGLAALNLAISVYSLISATGLMLGIGGATRFSIFHIQGNQEEGRRGFTRTVLLGLMAGAVFFAAGVLAAPLIAGILGANGDILGDTAVYLRVILCFAPCFIMNNILLAFVRNDGNPRISMAAMLTGSMANIILDYVFMFPFSMGMFGAAFATGLAPVISMGVLALHLSSKKSSLHLRSSKWRWKEALSILSPGVSSFVTEMSSGVVLIVFNLVILRLAGNTGVAAYGIVANLALVVTAVFTGIAQGIQPLVSRGYGAGDGKMLNMILRSAMVLSLSLAVGIYISANLCSGTVIAVFNSEGSRDLAMIAERGIRLYFAGFLFAGLNIVSAAFLSAVMETGKAFGVSAIRGCAAIIPLAVLLPMVFGMDGVWMAFVLAEMAACGVSARGILGFGRSFSRVTPSSHETD</sequence>
<dbReference type="PANTHER" id="PTHR43823:SF3">
    <property type="entry name" value="MULTIDRUG EXPORT PROTEIN MEPA"/>
    <property type="match status" value="1"/>
</dbReference>
<accession>A0A0J9CDN6</accession>
<dbReference type="OrthoDB" id="305360at2"/>
<keyword evidence="2" id="KW-1003">Cell membrane</keyword>
<dbReference type="PATRIC" id="fig|742734.4.peg.1082"/>
<dbReference type="Pfam" id="PF01554">
    <property type="entry name" value="MatE"/>
    <property type="match status" value="2"/>
</dbReference>
<dbReference type="GO" id="GO:0005886">
    <property type="term" value="C:plasma membrane"/>
    <property type="evidence" value="ECO:0007669"/>
    <property type="project" value="UniProtKB-SubCell"/>
</dbReference>
<evidence type="ECO:0000256" key="3">
    <source>
        <dbReference type="ARBA" id="ARBA00022692"/>
    </source>
</evidence>
<reference evidence="7 8" key="1">
    <citation type="submission" date="2011-04" db="EMBL/GenBank/DDBJ databases">
        <title>The Genome Sequence of Clostridium citroniae WAL-19142.</title>
        <authorList>
            <consortium name="The Broad Institute Genome Sequencing Platform"/>
            <person name="Earl A."/>
            <person name="Ward D."/>
            <person name="Feldgarden M."/>
            <person name="Gevers D."/>
            <person name="Warren Y.A."/>
            <person name="Tyrrell K.L."/>
            <person name="Citron D.M."/>
            <person name="Goldstein E.J."/>
            <person name="Daigneault M."/>
            <person name="Allen-Vercoe E."/>
            <person name="Young S.K."/>
            <person name="Zeng Q."/>
            <person name="Gargeya S."/>
            <person name="Fitzgerald M."/>
            <person name="Haas B."/>
            <person name="Abouelleil A."/>
            <person name="Alvarado L."/>
            <person name="Arachchi H.M."/>
            <person name="Berlin A."/>
            <person name="Brown A."/>
            <person name="Chapman S.B."/>
            <person name="Chen Z."/>
            <person name="Dunbar C."/>
            <person name="Freedman E."/>
            <person name="Gearin G."/>
            <person name="Gellesch M."/>
            <person name="Goldberg J."/>
            <person name="Griggs A."/>
            <person name="Gujja S."/>
            <person name="Heilman E.R."/>
            <person name="Heiman D."/>
            <person name="Howarth C."/>
            <person name="Larson L."/>
            <person name="Lui A."/>
            <person name="MacDonald P.J."/>
            <person name="Mehta T."/>
            <person name="Montmayeur A."/>
            <person name="Murphy C."/>
            <person name="Neiman D."/>
            <person name="Pearson M."/>
            <person name="Priest M."/>
            <person name="Roberts A."/>
            <person name="Saif S."/>
            <person name="Shea T."/>
            <person name="Shenoy N."/>
            <person name="Sisk P."/>
            <person name="Stolte C."/>
            <person name="Sykes S."/>
            <person name="White J."/>
            <person name="Yandava C."/>
            <person name="Wortman J."/>
            <person name="Nusbaum C."/>
            <person name="Birren B."/>
        </authorList>
    </citation>
    <scope>NUCLEOTIDE SEQUENCE [LARGE SCALE GENOMIC DNA]</scope>
    <source>
        <strain evidence="7 8">WAL-19142</strain>
    </source>
</reference>
<dbReference type="GO" id="GO:0042910">
    <property type="term" value="F:xenobiotic transmembrane transporter activity"/>
    <property type="evidence" value="ECO:0007669"/>
    <property type="project" value="InterPro"/>
</dbReference>
<feature type="transmembrane region" description="Helical" evidence="6">
    <location>
        <begin position="356"/>
        <end position="376"/>
    </location>
</feature>
<dbReference type="AlphaFoldDB" id="A0A0J9CDN6"/>
<feature type="transmembrane region" description="Helical" evidence="6">
    <location>
        <begin position="51"/>
        <end position="71"/>
    </location>
</feature>
<evidence type="ECO:0008006" key="9">
    <source>
        <dbReference type="Google" id="ProtNLM"/>
    </source>
</evidence>
<evidence type="ECO:0000256" key="2">
    <source>
        <dbReference type="ARBA" id="ARBA00022475"/>
    </source>
</evidence>
<gene>
    <name evidence="7" type="ORF">HMPREF9470_01018</name>
</gene>
<dbReference type="GeneID" id="93165378"/>
<evidence type="ECO:0000256" key="4">
    <source>
        <dbReference type="ARBA" id="ARBA00022989"/>
    </source>
</evidence>
<evidence type="ECO:0000313" key="8">
    <source>
        <dbReference type="Proteomes" id="UP000037392"/>
    </source>
</evidence>
<evidence type="ECO:0000313" key="7">
    <source>
        <dbReference type="EMBL" id="KMW23227.1"/>
    </source>
</evidence>
<dbReference type="InterPro" id="IPR002528">
    <property type="entry name" value="MATE_fam"/>
</dbReference>
<organism evidence="7 8">
    <name type="scientific">[Clostridium] citroniae WAL-19142</name>
    <dbReference type="NCBI Taxonomy" id="742734"/>
    <lineage>
        <taxon>Bacteria</taxon>
        <taxon>Bacillati</taxon>
        <taxon>Bacillota</taxon>
        <taxon>Clostridia</taxon>
        <taxon>Lachnospirales</taxon>
        <taxon>Lachnospiraceae</taxon>
        <taxon>Enterocloster</taxon>
    </lineage>
</organism>
<feature type="transmembrane region" description="Helical" evidence="6">
    <location>
        <begin position="231"/>
        <end position="259"/>
    </location>
</feature>
<keyword evidence="4 6" id="KW-1133">Transmembrane helix</keyword>
<feature type="transmembrane region" description="Helical" evidence="6">
    <location>
        <begin position="307"/>
        <end position="336"/>
    </location>
</feature>
<keyword evidence="3 6" id="KW-0812">Transmembrane</keyword>
<dbReference type="CDD" id="cd13143">
    <property type="entry name" value="MATE_MepA_like"/>
    <property type="match status" value="1"/>
</dbReference>
<proteinExistence type="predicted"/>
<dbReference type="Proteomes" id="UP000037392">
    <property type="component" value="Unassembled WGS sequence"/>
</dbReference>
<feature type="transmembrane region" description="Helical" evidence="6">
    <location>
        <begin position="130"/>
        <end position="151"/>
    </location>
</feature>
<dbReference type="PANTHER" id="PTHR43823">
    <property type="entry name" value="SPORULATION PROTEIN YKVU"/>
    <property type="match status" value="1"/>
</dbReference>
<evidence type="ECO:0000256" key="6">
    <source>
        <dbReference type="SAM" id="Phobius"/>
    </source>
</evidence>
<dbReference type="InterPro" id="IPR051327">
    <property type="entry name" value="MATE_MepA_subfamily"/>
</dbReference>
<evidence type="ECO:0000256" key="1">
    <source>
        <dbReference type="ARBA" id="ARBA00004651"/>
    </source>
</evidence>
<feature type="transmembrane region" description="Helical" evidence="6">
    <location>
        <begin position="388"/>
        <end position="406"/>
    </location>
</feature>
<name>A0A0J9CDN6_9FIRM</name>
<dbReference type="EMBL" id="ADLK01000006">
    <property type="protein sequence ID" value="KMW23227.1"/>
    <property type="molecule type" value="Genomic_DNA"/>
</dbReference>
<dbReference type="GO" id="GO:0015297">
    <property type="term" value="F:antiporter activity"/>
    <property type="evidence" value="ECO:0007669"/>
    <property type="project" value="InterPro"/>
</dbReference>
<dbReference type="RefSeq" id="WP_048929606.1">
    <property type="nucleotide sequence ID" value="NZ_KQ235876.1"/>
</dbReference>